<accession>A0A6A7B960</accession>
<dbReference type="AlphaFoldDB" id="A0A6A7B960"/>
<sequence length="286" mass="30776">MITSLLLIASASTLALATPHNDAQQKPIQNSQPDVIHTLKLDTTLHYTIQPPTPNPASRIPPIHTMQDLQIYTTLNQQTATLALPTHANETGTLTFSPNPPFLSQNPFPPSSSLLEKDNIHWIHIPTPQTYASRIPLHTLSVRRGGAISMAVDTARLDVGSAFIEVPGGIWDVVVLATGVSGDGLGEGQVEVDCGRRGVFPDLVSGIRGEDEMEGDEGEDGEGELVVTPWQYVLEREGRCELLVRKAEGSGDGDEDGDVVVGLGWAALRGRRLVIDAVGRRMGIMD</sequence>
<keyword evidence="1" id="KW-0732">Signal</keyword>
<gene>
    <name evidence="2" type="ORF">T440DRAFT_478082</name>
</gene>
<evidence type="ECO:0000256" key="1">
    <source>
        <dbReference type="SAM" id="SignalP"/>
    </source>
</evidence>
<reference evidence="2" key="1">
    <citation type="submission" date="2020-01" db="EMBL/GenBank/DDBJ databases">
        <authorList>
            <consortium name="DOE Joint Genome Institute"/>
            <person name="Haridas S."/>
            <person name="Albert R."/>
            <person name="Binder M."/>
            <person name="Bloem J."/>
            <person name="Labutti K."/>
            <person name="Salamov A."/>
            <person name="Andreopoulos B."/>
            <person name="Baker S.E."/>
            <person name="Barry K."/>
            <person name="Bills G."/>
            <person name="Bluhm B.H."/>
            <person name="Cannon C."/>
            <person name="Castanera R."/>
            <person name="Culley D.E."/>
            <person name="Daum C."/>
            <person name="Ezra D."/>
            <person name="Gonzalez J.B."/>
            <person name="Henrissat B."/>
            <person name="Kuo A."/>
            <person name="Liang C."/>
            <person name="Lipzen A."/>
            <person name="Lutzoni F."/>
            <person name="Magnuson J."/>
            <person name="Mondo S."/>
            <person name="Nolan M."/>
            <person name="Ohm R."/>
            <person name="Pangilinan J."/>
            <person name="Park H.-J."/>
            <person name="Ramirez L."/>
            <person name="Alfaro M."/>
            <person name="Sun H."/>
            <person name="Tritt A."/>
            <person name="Yoshinaga Y."/>
            <person name="Zwiers L.-H."/>
            <person name="Turgeon B.G."/>
            <person name="Goodwin S.B."/>
            <person name="Spatafora J.W."/>
            <person name="Crous P.W."/>
            <person name="Grigoriev I.V."/>
        </authorList>
    </citation>
    <scope>NUCLEOTIDE SEQUENCE</scope>
    <source>
        <strain evidence="2">IPT5</strain>
    </source>
</reference>
<dbReference type="OrthoDB" id="3747338at2759"/>
<keyword evidence="3" id="KW-1185">Reference proteome</keyword>
<organism evidence="2 3">
    <name type="scientific">Plenodomus tracheiphilus IPT5</name>
    <dbReference type="NCBI Taxonomy" id="1408161"/>
    <lineage>
        <taxon>Eukaryota</taxon>
        <taxon>Fungi</taxon>
        <taxon>Dikarya</taxon>
        <taxon>Ascomycota</taxon>
        <taxon>Pezizomycotina</taxon>
        <taxon>Dothideomycetes</taxon>
        <taxon>Pleosporomycetidae</taxon>
        <taxon>Pleosporales</taxon>
        <taxon>Pleosporineae</taxon>
        <taxon>Leptosphaeriaceae</taxon>
        <taxon>Plenodomus</taxon>
    </lineage>
</organism>
<dbReference type="Gene3D" id="2.40.70.10">
    <property type="entry name" value="Acid Proteases"/>
    <property type="match status" value="1"/>
</dbReference>
<dbReference type="Proteomes" id="UP000799423">
    <property type="component" value="Unassembled WGS sequence"/>
</dbReference>
<protein>
    <recommendedName>
        <fullName evidence="4">Peptidase A1 domain-containing protein</fullName>
    </recommendedName>
</protein>
<dbReference type="EMBL" id="MU006300">
    <property type="protein sequence ID" value="KAF2852086.1"/>
    <property type="molecule type" value="Genomic_DNA"/>
</dbReference>
<proteinExistence type="predicted"/>
<evidence type="ECO:0000313" key="3">
    <source>
        <dbReference type="Proteomes" id="UP000799423"/>
    </source>
</evidence>
<dbReference type="InterPro" id="IPR021109">
    <property type="entry name" value="Peptidase_aspartic_dom_sf"/>
</dbReference>
<feature type="signal peptide" evidence="1">
    <location>
        <begin position="1"/>
        <end position="17"/>
    </location>
</feature>
<name>A0A6A7B960_9PLEO</name>
<evidence type="ECO:0000313" key="2">
    <source>
        <dbReference type="EMBL" id="KAF2852086.1"/>
    </source>
</evidence>
<evidence type="ECO:0008006" key="4">
    <source>
        <dbReference type="Google" id="ProtNLM"/>
    </source>
</evidence>
<feature type="chain" id="PRO_5025454172" description="Peptidase A1 domain-containing protein" evidence="1">
    <location>
        <begin position="18"/>
        <end position="286"/>
    </location>
</feature>